<evidence type="ECO:0000256" key="2">
    <source>
        <dbReference type="ARBA" id="ARBA00022737"/>
    </source>
</evidence>
<feature type="domain" description="HTH myb-type" evidence="10">
    <location>
        <begin position="60"/>
        <end position="114"/>
    </location>
</feature>
<name>A0A6A2XYY6_HIBSY</name>
<feature type="domain" description="Myb-like" evidence="9">
    <location>
        <begin position="60"/>
        <end position="110"/>
    </location>
</feature>
<keyword evidence="12" id="KW-1185">Reference proteome</keyword>
<feature type="region of interest" description="Disordered" evidence="8">
    <location>
        <begin position="255"/>
        <end position="280"/>
    </location>
</feature>
<reference evidence="11" key="1">
    <citation type="submission" date="2019-09" db="EMBL/GenBank/DDBJ databases">
        <title>Draft genome information of white flower Hibiscus syriacus.</title>
        <authorList>
            <person name="Kim Y.-M."/>
        </authorList>
    </citation>
    <scope>NUCLEOTIDE SEQUENCE [LARGE SCALE GENOMIC DNA]</scope>
    <source>
        <strain evidence="11">YM2019G1</strain>
    </source>
</reference>
<accession>A0A6A2XYY6</accession>
<proteinExistence type="predicted"/>
<evidence type="ECO:0000313" key="11">
    <source>
        <dbReference type="EMBL" id="KAE8664019.1"/>
    </source>
</evidence>
<keyword evidence="3" id="KW-0805">Transcription regulation</keyword>
<dbReference type="GO" id="GO:0005634">
    <property type="term" value="C:nucleus"/>
    <property type="evidence" value="ECO:0007669"/>
    <property type="project" value="UniProtKB-SubCell"/>
</dbReference>
<feature type="compositionally biased region" description="Polar residues" evidence="8">
    <location>
        <begin position="255"/>
        <end position="264"/>
    </location>
</feature>
<feature type="compositionally biased region" description="Polar residues" evidence="8">
    <location>
        <begin position="134"/>
        <end position="144"/>
    </location>
</feature>
<evidence type="ECO:0000256" key="5">
    <source>
        <dbReference type="ARBA" id="ARBA00023159"/>
    </source>
</evidence>
<feature type="compositionally biased region" description="Polar residues" evidence="8">
    <location>
        <begin position="364"/>
        <end position="385"/>
    </location>
</feature>
<keyword evidence="7" id="KW-0539">Nucleus</keyword>
<keyword evidence="6" id="KW-0804">Transcription</keyword>
<dbReference type="Pfam" id="PF00249">
    <property type="entry name" value="Myb_DNA-binding"/>
    <property type="match status" value="2"/>
</dbReference>
<evidence type="ECO:0000256" key="6">
    <source>
        <dbReference type="ARBA" id="ARBA00023163"/>
    </source>
</evidence>
<dbReference type="GO" id="GO:0045893">
    <property type="term" value="P:positive regulation of DNA-templated transcription"/>
    <property type="evidence" value="ECO:0007669"/>
    <property type="project" value="UniProtKB-ARBA"/>
</dbReference>
<dbReference type="AlphaFoldDB" id="A0A6A2XYY6"/>
<dbReference type="PROSITE" id="PS51294">
    <property type="entry name" value="HTH_MYB"/>
    <property type="match status" value="2"/>
</dbReference>
<comment type="subcellular location">
    <subcellularLocation>
        <location evidence="1">Nucleus</location>
    </subcellularLocation>
</comment>
<comment type="caution">
    <text evidence="11">The sequence shown here is derived from an EMBL/GenBank/DDBJ whole genome shotgun (WGS) entry which is preliminary data.</text>
</comment>
<dbReference type="SUPFAM" id="SSF46689">
    <property type="entry name" value="Homeodomain-like"/>
    <property type="match status" value="1"/>
</dbReference>
<feature type="region of interest" description="Disordered" evidence="8">
    <location>
        <begin position="111"/>
        <end position="152"/>
    </location>
</feature>
<dbReference type="CDD" id="cd00167">
    <property type="entry name" value="SANT"/>
    <property type="match status" value="2"/>
</dbReference>
<dbReference type="InterPro" id="IPR017930">
    <property type="entry name" value="Myb_dom"/>
</dbReference>
<evidence type="ECO:0000313" key="12">
    <source>
        <dbReference type="Proteomes" id="UP000436088"/>
    </source>
</evidence>
<evidence type="ECO:0000256" key="4">
    <source>
        <dbReference type="ARBA" id="ARBA00023125"/>
    </source>
</evidence>
<evidence type="ECO:0000256" key="8">
    <source>
        <dbReference type="SAM" id="MobiDB-lite"/>
    </source>
</evidence>
<feature type="domain" description="Myb-like" evidence="9">
    <location>
        <begin position="7"/>
        <end position="59"/>
    </location>
</feature>
<evidence type="ECO:0000256" key="7">
    <source>
        <dbReference type="ARBA" id="ARBA00023242"/>
    </source>
</evidence>
<dbReference type="PANTHER" id="PTHR47997">
    <property type="entry name" value="MYB DOMAIN PROTEIN 55"/>
    <property type="match status" value="1"/>
</dbReference>
<feature type="domain" description="HTH myb-type" evidence="10">
    <location>
        <begin position="7"/>
        <end position="59"/>
    </location>
</feature>
<dbReference type="InterPro" id="IPR009057">
    <property type="entry name" value="Homeodomain-like_sf"/>
</dbReference>
<dbReference type="EMBL" id="VEPZ02001661">
    <property type="protein sequence ID" value="KAE8664019.1"/>
    <property type="molecule type" value="Genomic_DNA"/>
</dbReference>
<evidence type="ECO:0000259" key="9">
    <source>
        <dbReference type="PROSITE" id="PS50090"/>
    </source>
</evidence>
<evidence type="ECO:0000259" key="10">
    <source>
        <dbReference type="PROSITE" id="PS51294"/>
    </source>
</evidence>
<protein>
    <submittedName>
        <fullName evidence="11">Transcription factor MYB86</fullName>
    </submittedName>
</protein>
<dbReference type="FunFam" id="1.10.10.60:FF:000077">
    <property type="entry name" value="MYB transcription factor"/>
    <property type="match status" value="1"/>
</dbReference>
<dbReference type="SMART" id="SM00717">
    <property type="entry name" value="SANT"/>
    <property type="match status" value="2"/>
</dbReference>
<dbReference type="PANTHER" id="PTHR47997:SF11">
    <property type="entry name" value="TRANSCRIPTION FACTOR LAF1"/>
    <property type="match status" value="1"/>
</dbReference>
<organism evidence="11 12">
    <name type="scientific">Hibiscus syriacus</name>
    <name type="common">Rose of Sharon</name>
    <dbReference type="NCBI Taxonomy" id="106335"/>
    <lineage>
        <taxon>Eukaryota</taxon>
        <taxon>Viridiplantae</taxon>
        <taxon>Streptophyta</taxon>
        <taxon>Embryophyta</taxon>
        <taxon>Tracheophyta</taxon>
        <taxon>Spermatophyta</taxon>
        <taxon>Magnoliopsida</taxon>
        <taxon>eudicotyledons</taxon>
        <taxon>Gunneridae</taxon>
        <taxon>Pentapetalae</taxon>
        <taxon>rosids</taxon>
        <taxon>malvids</taxon>
        <taxon>Malvales</taxon>
        <taxon>Malvaceae</taxon>
        <taxon>Malvoideae</taxon>
        <taxon>Hibiscus</taxon>
    </lineage>
</organism>
<feature type="region of interest" description="Disordered" evidence="8">
    <location>
        <begin position="328"/>
        <end position="385"/>
    </location>
</feature>
<dbReference type="GO" id="GO:0003677">
    <property type="term" value="F:DNA binding"/>
    <property type="evidence" value="ECO:0007669"/>
    <property type="project" value="UniProtKB-KW"/>
</dbReference>
<gene>
    <name evidence="11" type="ORF">F3Y22_tig00112857pilonHSYRG00149</name>
</gene>
<feature type="compositionally biased region" description="Low complexity" evidence="8">
    <location>
        <begin position="120"/>
        <end position="133"/>
    </location>
</feature>
<keyword evidence="5" id="KW-0010">Activator</keyword>
<keyword evidence="2" id="KW-0677">Repeat</keyword>
<sequence length="474" mass="53160">MGRKLSENKHRRCLWSPEEDVKLRNYVLKHGHGFWSSVPINAGLQRTGKSCRLRWLNYLRPGLKRGMFTPLEEERILTLHRLIGNRWSQIAQHLPGRTDNEIKNHWHSFLKKRKAEESGSRPTRSRCTSTSTSENKVSNSSPQNHSDESPPTYKPIPLLFAEWLSLDQNIVGGFADSSEPAAAYDGVNHGSGSNLQDPFVNAYLLSGGAFGSEASSLNEMFSSEFIGSLSGDDICSDFNMNSDLIQCVAWGSQGDTHGQQSTPKRSAGIPGLTYPGMAGQPRTHDLEISGIVPEITGNSLPTGNINTSRNSTHGRGAILTTRVNRRPSTTIYTGNNHQSLNKAQPQHHREVKPPRQYHQRYQDRPTQIKNQRTQPRAKTPSSNRIIETTKPSKQKHYKKYKNQARDQRTLKFLKDIVTAEGFRLWLRREGEELSSAKIRAPGVERSILRGFSFFAAASGQLPIGGMALERSQRE</sequence>
<evidence type="ECO:0000256" key="1">
    <source>
        <dbReference type="ARBA" id="ARBA00004123"/>
    </source>
</evidence>
<dbReference type="Gene3D" id="1.10.10.60">
    <property type="entry name" value="Homeodomain-like"/>
    <property type="match status" value="2"/>
</dbReference>
<keyword evidence="4" id="KW-0238">DNA-binding</keyword>
<dbReference type="InterPro" id="IPR001005">
    <property type="entry name" value="SANT/Myb"/>
</dbReference>
<dbReference type="InterPro" id="IPR051953">
    <property type="entry name" value="Plant_SW-associated_TFs"/>
</dbReference>
<evidence type="ECO:0000256" key="3">
    <source>
        <dbReference type="ARBA" id="ARBA00023015"/>
    </source>
</evidence>
<dbReference type="PROSITE" id="PS50090">
    <property type="entry name" value="MYB_LIKE"/>
    <property type="match status" value="2"/>
</dbReference>
<dbReference type="Proteomes" id="UP000436088">
    <property type="component" value="Unassembled WGS sequence"/>
</dbReference>
<feature type="compositionally biased region" description="Polar residues" evidence="8">
    <location>
        <begin position="328"/>
        <end position="344"/>
    </location>
</feature>